<comment type="caution">
    <text evidence="3">The sequence shown here is derived from an EMBL/GenBank/DDBJ whole genome shotgun (WGS) entry which is preliminary data.</text>
</comment>
<evidence type="ECO:0000313" key="3">
    <source>
        <dbReference type="EMBL" id="KAF9446825.1"/>
    </source>
</evidence>
<dbReference type="Pfam" id="PF00149">
    <property type="entry name" value="Metallophos"/>
    <property type="match status" value="1"/>
</dbReference>
<evidence type="ECO:0000256" key="1">
    <source>
        <dbReference type="SAM" id="MobiDB-lite"/>
    </source>
</evidence>
<dbReference type="InterPro" id="IPR029052">
    <property type="entry name" value="Metallo-depent_PP-like"/>
</dbReference>
<protein>
    <submittedName>
        <fullName evidence="3">Metallo-dependent phosphatase</fullName>
    </submittedName>
</protein>
<dbReference type="Gene3D" id="3.60.21.10">
    <property type="match status" value="1"/>
</dbReference>
<proteinExistence type="predicted"/>
<feature type="region of interest" description="Disordered" evidence="1">
    <location>
        <begin position="62"/>
        <end position="86"/>
    </location>
</feature>
<dbReference type="PANTHER" id="PTHR46546:SF4">
    <property type="entry name" value="SHEWANELLA-LIKE PROTEIN PHOSPHATASE 1"/>
    <property type="match status" value="1"/>
</dbReference>
<feature type="compositionally biased region" description="Basic and acidic residues" evidence="1">
    <location>
        <begin position="75"/>
        <end position="86"/>
    </location>
</feature>
<dbReference type="PANTHER" id="PTHR46546">
    <property type="entry name" value="SHEWANELLA-LIKE PROTEIN PHOSPHATASE 1"/>
    <property type="match status" value="1"/>
</dbReference>
<dbReference type="OrthoDB" id="5976022at2759"/>
<name>A0A9P5XC16_9AGAR</name>
<feature type="domain" description="Calcineurin-like phosphoesterase" evidence="2">
    <location>
        <begin position="97"/>
        <end position="228"/>
    </location>
</feature>
<organism evidence="3 4">
    <name type="scientific">Macrolepiota fuliginosa MF-IS2</name>
    <dbReference type="NCBI Taxonomy" id="1400762"/>
    <lineage>
        <taxon>Eukaryota</taxon>
        <taxon>Fungi</taxon>
        <taxon>Dikarya</taxon>
        <taxon>Basidiomycota</taxon>
        <taxon>Agaricomycotina</taxon>
        <taxon>Agaricomycetes</taxon>
        <taxon>Agaricomycetidae</taxon>
        <taxon>Agaricales</taxon>
        <taxon>Agaricineae</taxon>
        <taxon>Agaricaceae</taxon>
        <taxon>Macrolepiota</taxon>
    </lineage>
</organism>
<dbReference type="GO" id="GO:0016787">
    <property type="term" value="F:hydrolase activity"/>
    <property type="evidence" value="ECO:0007669"/>
    <property type="project" value="InterPro"/>
</dbReference>
<evidence type="ECO:0000313" key="4">
    <source>
        <dbReference type="Proteomes" id="UP000807342"/>
    </source>
</evidence>
<gene>
    <name evidence="3" type="ORF">P691DRAFT_803374</name>
</gene>
<dbReference type="InterPro" id="IPR004843">
    <property type="entry name" value="Calcineurin-like_PHP"/>
</dbReference>
<evidence type="ECO:0000259" key="2">
    <source>
        <dbReference type="Pfam" id="PF00149"/>
    </source>
</evidence>
<dbReference type="AlphaFoldDB" id="A0A9P5XC16"/>
<reference evidence="3" key="1">
    <citation type="submission" date="2020-11" db="EMBL/GenBank/DDBJ databases">
        <authorList>
            <consortium name="DOE Joint Genome Institute"/>
            <person name="Ahrendt S."/>
            <person name="Riley R."/>
            <person name="Andreopoulos W."/>
            <person name="Labutti K."/>
            <person name="Pangilinan J."/>
            <person name="Ruiz-Duenas F.J."/>
            <person name="Barrasa J.M."/>
            <person name="Sanchez-Garcia M."/>
            <person name="Camarero S."/>
            <person name="Miyauchi S."/>
            <person name="Serrano A."/>
            <person name="Linde D."/>
            <person name="Babiker R."/>
            <person name="Drula E."/>
            <person name="Ayuso-Fernandez I."/>
            <person name="Pacheco R."/>
            <person name="Padilla G."/>
            <person name="Ferreira P."/>
            <person name="Barriuso J."/>
            <person name="Kellner H."/>
            <person name="Castanera R."/>
            <person name="Alfaro M."/>
            <person name="Ramirez L."/>
            <person name="Pisabarro A.G."/>
            <person name="Kuo A."/>
            <person name="Tritt A."/>
            <person name="Lipzen A."/>
            <person name="He G."/>
            <person name="Yan M."/>
            <person name="Ng V."/>
            <person name="Cullen D."/>
            <person name="Martin F."/>
            <person name="Rosso M.-N."/>
            <person name="Henrissat B."/>
            <person name="Hibbett D."/>
            <person name="Martinez A.T."/>
            <person name="Grigoriev I.V."/>
        </authorList>
    </citation>
    <scope>NUCLEOTIDE SEQUENCE</scope>
    <source>
        <strain evidence="3">MF-IS2</strain>
    </source>
</reference>
<accession>A0A9P5XC16</accession>
<dbReference type="SUPFAM" id="SSF56300">
    <property type="entry name" value="Metallo-dependent phosphatases"/>
    <property type="match status" value="1"/>
</dbReference>
<dbReference type="EMBL" id="MU151227">
    <property type="protein sequence ID" value="KAF9446825.1"/>
    <property type="molecule type" value="Genomic_DNA"/>
</dbReference>
<sequence>MFLTRRNAFLLSAVSLAVLFFYTAGLSYEAISVGPVAFKNSVLPLLRQVLSERLPYRVWAPPIPAGSPSTESPTTDDHHETKEEAKFEDTRAKFTRHIVAVGDLHGDLPNARRVLQFSGVTDDKGDWSGDVDFFVQTGDIIDRGDDTIALFAWMDRLRGQASAVGGIVLSHLGNHEWMNAIGDWRYVYPSELATFGTIANRQKILSTGAIGRSWATNYTTASRLPLHAYLGPPNTPFPPSHAKHLHYQRDEDGAEIDIKAYYDEDEPLSHAALSFVHGGLSPTYPDLTPFPTRINEIAEGFLKKLQYRAQPPPHPPYPYPGLPHGTIQDEIHLYDSNGPVWYRGWALDDEAKVCTDVEKVLARTGTRRMIMGHTPDFDNIISRCNGKIIIIDTGISHAYGGVLSALSVHYTLEPVGNPIEKRWLETEVVSALYPDRRQVLVTDEREVIGDLDK</sequence>
<dbReference type="Proteomes" id="UP000807342">
    <property type="component" value="Unassembled WGS sequence"/>
</dbReference>
<keyword evidence="4" id="KW-1185">Reference proteome</keyword>